<keyword evidence="2" id="KW-1185">Reference proteome</keyword>
<name>A0A2I2Z4J3_GORGO</name>
<proteinExistence type="predicted"/>
<dbReference type="EMBL" id="CABD030110227">
    <property type="status" value="NOT_ANNOTATED_CDS"/>
    <property type="molecule type" value="Genomic_DNA"/>
</dbReference>
<reference evidence="1" key="3">
    <citation type="submission" date="2025-08" db="UniProtKB">
        <authorList>
            <consortium name="Ensembl"/>
        </authorList>
    </citation>
    <scope>IDENTIFICATION</scope>
</reference>
<evidence type="ECO:0000313" key="1">
    <source>
        <dbReference type="Ensembl" id="ENSGGOP00000042163.1"/>
    </source>
</evidence>
<dbReference type="OMA" id="GLHTMDF"/>
<reference evidence="2" key="1">
    <citation type="submission" date="2011-05" db="EMBL/GenBank/DDBJ databases">
        <title>Insights into the evolution of the great apes provided by the gorilla genome.</title>
        <authorList>
            <person name="Scally A."/>
        </authorList>
    </citation>
    <scope>NUCLEOTIDE SEQUENCE [LARGE SCALE GENOMIC DNA]</scope>
</reference>
<sequence length="64" mass="7227">MDQYVSTLGTFKQDSAGKGQILKGNLPQKKLSTFEVIQEHSRSRINDTTFLSHGLHTMDFPCSR</sequence>
<accession>A0A2I2Z4J3</accession>
<dbReference type="Ensembl" id="ENSGGOT00000060671.1">
    <property type="protein sequence ID" value="ENSGGOP00000042163.1"/>
    <property type="gene ID" value="ENSGGOG00000001499.3"/>
</dbReference>
<dbReference type="AlphaFoldDB" id="A0A2I2Z4J3"/>
<reference evidence="1 2" key="2">
    <citation type="journal article" date="2012" name="Nature">
        <title>Insights into hominid evolution from the gorilla genome sequence.</title>
        <authorList>
            <person name="Scally A."/>
            <person name="Dutheil J.Y."/>
            <person name="Hillier L.W."/>
            <person name="Jordan G.E."/>
            <person name="Goodhead I."/>
            <person name="Herrero J."/>
            <person name="Hobolth A."/>
            <person name="Lappalainen T."/>
            <person name="Mailund T."/>
            <person name="Marques-Bonet T."/>
            <person name="McCarthy S."/>
            <person name="Montgomery S.H."/>
            <person name="Schwalie P.C."/>
            <person name="Tang Y.A."/>
            <person name="Ward M.C."/>
            <person name="Xue Y."/>
            <person name="Yngvadottir B."/>
            <person name="Alkan C."/>
            <person name="Andersen L.N."/>
            <person name="Ayub Q."/>
            <person name="Ball E.V."/>
            <person name="Beal K."/>
            <person name="Bradley B.J."/>
            <person name="Chen Y."/>
            <person name="Clee C.M."/>
            <person name="Fitzgerald S."/>
            <person name="Graves T.A."/>
            <person name="Gu Y."/>
            <person name="Heath P."/>
            <person name="Heger A."/>
            <person name="Karakoc E."/>
            <person name="Kolb-Kokocinski A."/>
            <person name="Laird G.K."/>
            <person name="Lunter G."/>
            <person name="Meader S."/>
            <person name="Mort M."/>
            <person name="Mullikin J.C."/>
            <person name="Munch K."/>
            <person name="O'Connor T.D."/>
            <person name="Phillips A.D."/>
            <person name="Prado-Martinez J."/>
            <person name="Rogers A.S."/>
            <person name="Sajjadian S."/>
            <person name="Schmidt D."/>
            <person name="Shaw K."/>
            <person name="Simpson J.T."/>
            <person name="Stenson P.D."/>
            <person name="Turner D.J."/>
            <person name="Vigilant L."/>
            <person name="Vilella A.J."/>
            <person name="Whitener W."/>
            <person name="Zhu B."/>
            <person name="Cooper D.N."/>
            <person name="de Jong P."/>
            <person name="Dermitzakis E.T."/>
            <person name="Eichler E.E."/>
            <person name="Flicek P."/>
            <person name="Goldman N."/>
            <person name="Mundy N.I."/>
            <person name="Ning Z."/>
            <person name="Odom D.T."/>
            <person name="Ponting C.P."/>
            <person name="Quail M.A."/>
            <person name="Ryder O.A."/>
            <person name="Searle S.M."/>
            <person name="Warren W.C."/>
            <person name="Wilson R.K."/>
            <person name="Schierup M.H."/>
            <person name="Rogers J."/>
            <person name="Tyler-Smith C."/>
            <person name="Durbin R."/>
        </authorList>
    </citation>
    <scope>NUCLEOTIDE SEQUENCE [LARGE SCALE GENOMIC DNA]</scope>
</reference>
<organism evidence="1 2">
    <name type="scientific">Gorilla gorilla gorilla</name>
    <name type="common">Western lowland gorilla</name>
    <dbReference type="NCBI Taxonomy" id="9595"/>
    <lineage>
        <taxon>Eukaryota</taxon>
        <taxon>Metazoa</taxon>
        <taxon>Chordata</taxon>
        <taxon>Craniata</taxon>
        <taxon>Vertebrata</taxon>
        <taxon>Euteleostomi</taxon>
        <taxon>Mammalia</taxon>
        <taxon>Eutheria</taxon>
        <taxon>Euarchontoglires</taxon>
        <taxon>Primates</taxon>
        <taxon>Haplorrhini</taxon>
        <taxon>Catarrhini</taxon>
        <taxon>Hominidae</taxon>
        <taxon>Gorilla</taxon>
    </lineage>
</organism>
<evidence type="ECO:0000313" key="2">
    <source>
        <dbReference type="Proteomes" id="UP000001519"/>
    </source>
</evidence>
<dbReference type="GeneTree" id="ENSGT00940000166968"/>
<dbReference type="Bgee" id="ENSGGOG00000001499">
    <property type="expression patterns" value="Expressed in testis"/>
</dbReference>
<dbReference type="EMBL" id="CABD030110226">
    <property type="status" value="NOT_ANNOTATED_CDS"/>
    <property type="molecule type" value="Genomic_DNA"/>
</dbReference>
<reference evidence="1" key="4">
    <citation type="submission" date="2025-09" db="UniProtKB">
        <authorList>
            <consortium name="Ensembl"/>
        </authorList>
    </citation>
    <scope>IDENTIFICATION</scope>
</reference>
<protein>
    <submittedName>
        <fullName evidence="1">Small integral membrane protein 21</fullName>
    </submittedName>
</protein>
<dbReference type="Proteomes" id="UP000001519">
    <property type="component" value="Chromosome 18"/>
</dbReference>
<dbReference type="EMBL" id="CABD030110225">
    <property type="status" value="NOT_ANNOTATED_CDS"/>
    <property type="molecule type" value="Genomic_DNA"/>
</dbReference>